<name>A0ABQ7Q0D2_PLUXY</name>
<protein>
    <recommendedName>
        <fullName evidence="1">Reverse transcriptase domain-containing protein</fullName>
    </recommendedName>
</protein>
<dbReference type="SUPFAM" id="SSF56672">
    <property type="entry name" value="DNA/RNA polymerases"/>
    <property type="match status" value="1"/>
</dbReference>
<evidence type="ECO:0000313" key="3">
    <source>
        <dbReference type="Proteomes" id="UP000823941"/>
    </source>
</evidence>
<dbReference type="PANTHER" id="PTHR33332">
    <property type="entry name" value="REVERSE TRANSCRIPTASE DOMAIN-CONTAINING PROTEIN"/>
    <property type="match status" value="1"/>
</dbReference>
<dbReference type="Gene3D" id="3.60.10.10">
    <property type="entry name" value="Endonuclease/exonuclease/phosphatase"/>
    <property type="match status" value="1"/>
</dbReference>
<dbReference type="Gene3D" id="3.30.70.270">
    <property type="match status" value="1"/>
</dbReference>
<dbReference type="PROSITE" id="PS50878">
    <property type="entry name" value="RT_POL"/>
    <property type="match status" value="1"/>
</dbReference>
<gene>
    <name evidence="2" type="ORF">JYU34_018250</name>
</gene>
<evidence type="ECO:0000259" key="1">
    <source>
        <dbReference type="PROSITE" id="PS50878"/>
    </source>
</evidence>
<dbReference type="Proteomes" id="UP000823941">
    <property type="component" value="Chromosome 24"/>
</dbReference>
<evidence type="ECO:0000313" key="2">
    <source>
        <dbReference type="EMBL" id="KAG7298599.1"/>
    </source>
</evidence>
<dbReference type="Pfam" id="PF00078">
    <property type="entry name" value="RVT_1"/>
    <property type="match status" value="1"/>
</dbReference>
<dbReference type="CDD" id="cd01650">
    <property type="entry name" value="RT_nLTR_like"/>
    <property type="match status" value="1"/>
</dbReference>
<dbReference type="InterPro" id="IPR036691">
    <property type="entry name" value="Endo/exonu/phosph_ase_sf"/>
</dbReference>
<dbReference type="InterPro" id="IPR043128">
    <property type="entry name" value="Rev_trsase/Diguanyl_cyclase"/>
</dbReference>
<dbReference type="InterPro" id="IPR043502">
    <property type="entry name" value="DNA/RNA_pol_sf"/>
</dbReference>
<accession>A0ABQ7Q0D2</accession>
<keyword evidence="3" id="KW-1185">Reference proteome</keyword>
<dbReference type="InterPro" id="IPR005135">
    <property type="entry name" value="Endo/exonuclease/phosphatase"/>
</dbReference>
<sequence>MLYIFYQNVNRIRSKTQEIYKNVLAENYDIICLTETNLNSSVNSHELFDSRYNVFRRDRESSSNHKVDGGGLLIAVDKRILVERRKVFETCAEDLWLTVHTDTCKINICLVYLPPDGSSATLETFFERCCDIVTNSDEKIIFLGDFNMPNLTWSQIPGSATLSHFAKTKNKKSDLLFELLSLGSLNQYNHLTKYDGGTLDLFLSNISNIDISKCAPLSREDKHHPPFLATIGCLQTLYVQNNTNNKVLNFRKCNIEKCKASLQSIDWQKELSSPDVNMCLESFYRILNVIITENTPYKKDDTHIYPIWFSDSLKRALSEKHKYHKKYKKYKNPRDYDTFSMLRSRVKKMLNDCYEGFVNGVEDSLNSGNCKPFWSFVKSKRCTASIPQNMHYANKSSSNPIETCNLFSDFFGSVYDSDSGQVSEQTNCFDDPGMPAIHSLVLTRNEILCKLRNLDPNKGPGPDKLPSQFIKLLADELVIPLEIIYNKSLSSGVFPDLWKRAYIIPIHKSGPCEMCDNYRPISILSCLAKLFEQLVYNYIYSHVQHLITEKQHGFIKSKSTVTNLLEYVHYIHVSLNDKTPIHSIYTDFRKAFDKVNHSILIYKLKLQFGIRGSLLRWISAYLGNRSQLVAIRGFLSAPLRVTSGVPQGSHLGPLLFVLFINDLIEGMDSNCLLYADDLKIFRRIKDSNDCQYLQNDLQQLTKWCKDNRMYLNTSKCFLMSFSTTKYDYADYPYKINGERLQKVDQVKDLGVLLDRELSFRPHYEYLISSCNKMIGFLSRIGKDFRNPRSLILLYYSFIRSKLEYCAVIWTPFYQVHIDAIERVQARFLRMLTYRYGLKYTQRSYLSRRLHFKVSTLENRRTEIMLTTLHKILHSTLCTTLASTLNLNIPNSRPRAAKNRNTFHLPACKSLRAQHDPFIHMRRLYNNLNNRLDIFVGLNRFRSQIRNMFKNLQKES</sequence>
<reference evidence="2 3" key="1">
    <citation type="submission" date="2021-06" db="EMBL/GenBank/DDBJ databases">
        <title>A haploid diamondback moth (Plutella xylostella L.) genome assembly resolves 31 chromosomes and identifies a diamide resistance mutation.</title>
        <authorList>
            <person name="Ward C.M."/>
            <person name="Perry K.D."/>
            <person name="Baker G."/>
            <person name="Powis K."/>
            <person name="Heckel D.G."/>
            <person name="Baxter S.W."/>
        </authorList>
    </citation>
    <scope>NUCLEOTIDE SEQUENCE [LARGE SCALE GENOMIC DNA]</scope>
    <source>
        <strain evidence="2 3">LV</strain>
        <tissue evidence="2">Single pupa</tissue>
    </source>
</reference>
<dbReference type="SUPFAM" id="SSF56219">
    <property type="entry name" value="DNase I-like"/>
    <property type="match status" value="1"/>
</dbReference>
<feature type="domain" description="Reverse transcriptase" evidence="1">
    <location>
        <begin position="487"/>
        <end position="740"/>
    </location>
</feature>
<comment type="caution">
    <text evidence="2">The sequence shown here is derived from an EMBL/GenBank/DDBJ whole genome shotgun (WGS) entry which is preliminary data.</text>
</comment>
<proteinExistence type="predicted"/>
<dbReference type="InterPro" id="IPR000477">
    <property type="entry name" value="RT_dom"/>
</dbReference>
<organism evidence="2 3">
    <name type="scientific">Plutella xylostella</name>
    <name type="common">Diamondback moth</name>
    <name type="synonym">Plutella maculipennis</name>
    <dbReference type="NCBI Taxonomy" id="51655"/>
    <lineage>
        <taxon>Eukaryota</taxon>
        <taxon>Metazoa</taxon>
        <taxon>Ecdysozoa</taxon>
        <taxon>Arthropoda</taxon>
        <taxon>Hexapoda</taxon>
        <taxon>Insecta</taxon>
        <taxon>Pterygota</taxon>
        <taxon>Neoptera</taxon>
        <taxon>Endopterygota</taxon>
        <taxon>Lepidoptera</taxon>
        <taxon>Glossata</taxon>
        <taxon>Ditrysia</taxon>
        <taxon>Yponomeutoidea</taxon>
        <taxon>Plutellidae</taxon>
        <taxon>Plutella</taxon>
    </lineage>
</organism>
<dbReference type="Pfam" id="PF14529">
    <property type="entry name" value="Exo_endo_phos_2"/>
    <property type="match status" value="1"/>
</dbReference>
<dbReference type="EMBL" id="JAHIBW010000024">
    <property type="protein sequence ID" value="KAG7298599.1"/>
    <property type="molecule type" value="Genomic_DNA"/>
</dbReference>